<dbReference type="STRING" id="364032.SAMN05443662_0112"/>
<dbReference type="SUPFAM" id="SSF56784">
    <property type="entry name" value="HAD-like"/>
    <property type="match status" value="1"/>
</dbReference>
<dbReference type="RefSeq" id="WP_074200460.1">
    <property type="nucleotide sequence ID" value="NZ_FSRE01000001.1"/>
</dbReference>
<name>A0A1N6DFU1_9GAMM</name>
<proteinExistence type="predicted"/>
<dbReference type="EMBL" id="FSRE01000001">
    <property type="protein sequence ID" value="SIN69669.1"/>
    <property type="molecule type" value="Genomic_DNA"/>
</dbReference>
<dbReference type="OrthoDB" id="159409at2"/>
<dbReference type="Gene3D" id="3.40.50.1000">
    <property type="entry name" value="HAD superfamily/HAD-like"/>
    <property type="match status" value="1"/>
</dbReference>
<dbReference type="InterPro" id="IPR036412">
    <property type="entry name" value="HAD-like_sf"/>
</dbReference>
<sequence>MIEIEIPGTGALTIEHVLCDYNGTLAVNGDLIEDIALRLQTLAAQVAVHVVTADTYGSVERALAGLPVQVHVLPSDHPQDRGKLDLLHELNPLHTAALGNGRNDRLMLRAAVLGIGVIDAEGACFETLEAADMVVRSASEALDLLIHPKRLVAGLRI</sequence>
<protein>
    <submittedName>
        <fullName evidence="1">Soluble P-type ATPase</fullName>
    </submittedName>
</protein>
<dbReference type="AlphaFoldDB" id="A0A1N6DFU1"/>
<dbReference type="Proteomes" id="UP000198461">
    <property type="component" value="Unassembled WGS sequence"/>
</dbReference>
<accession>A0A1N6DFU1</accession>
<gene>
    <name evidence="1" type="ORF">SAMN05443662_0112</name>
</gene>
<evidence type="ECO:0000313" key="1">
    <source>
        <dbReference type="EMBL" id="SIN69669.1"/>
    </source>
</evidence>
<organism evidence="1 2">
    <name type="scientific">Sulfurivirga caldicuralii</name>
    <dbReference type="NCBI Taxonomy" id="364032"/>
    <lineage>
        <taxon>Bacteria</taxon>
        <taxon>Pseudomonadati</taxon>
        <taxon>Pseudomonadota</taxon>
        <taxon>Gammaproteobacteria</taxon>
        <taxon>Thiotrichales</taxon>
        <taxon>Piscirickettsiaceae</taxon>
        <taxon>Sulfurivirga</taxon>
    </lineage>
</organism>
<evidence type="ECO:0000313" key="2">
    <source>
        <dbReference type="Proteomes" id="UP000198461"/>
    </source>
</evidence>
<keyword evidence="2" id="KW-1185">Reference proteome</keyword>
<dbReference type="InterPro" id="IPR023214">
    <property type="entry name" value="HAD_sf"/>
</dbReference>
<reference evidence="1 2" key="1">
    <citation type="submission" date="2016-11" db="EMBL/GenBank/DDBJ databases">
        <authorList>
            <person name="Jaros S."/>
            <person name="Januszkiewicz K."/>
            <person name="Wedrychowicz H."/>
        </authorList>
    </citation>
    <scope>NUCLEOTIDE SEQUENCE [LARGE SCALE GENOMIC DNA]</scope>
    <source>
        <strain evidence="1 2">DSM 17737</strain>
    </source>
</reference>